<evidence type="ECO:0000313" key="1">
    <source>
        <dbReference type="EMBL" id="WAJ29058.1"/>
    </source>
</evidence>
<evidence type="ECO:0000313" key="2">
    <source>
        <dbReference type="Proteomes" id="UP001163223"/>
    </source>
</evidence>
<name>A0ACD4NQM3_9HYPH</name>
<dbReference type="EMBL" id="CP113520">
    <property type="protein sequence ID" value="WAJ29058.1"/>
    <property type="molecule type" value="Genomic_DNA"/>
</dbReference>
<gene>
    <name evidence="1" type="ORF">OXU80_02075</name>
</gene>
<proteinExistence type="predicted"/>
<organism evidence="1 2">
    <name type="scientific">Antarcticirhabdus aurantiaca</name>
    <dbReference type="NCBI Taxonomy" id="2606717"/>
    <lineage>
        <taxon>Bacteria</taxon>
        <taxon>Pseudomonadati</taxon>
        <taxon>Pseudomonadota</taxon>
        <taxon>Alphaproteobacteria</taxon>
        <taxon>Hyphomicrobiales</taxon>
        <taxon>Aurantimonadaceae</taxon>
        <taxon>Antarcticirhabdus</taxon>
    </lineage>
</organism>
<dbReference type="Proteomes" id="UP001163223">
    <property type="component" value="Chromosome"/>
</dbReference>
<sequence length="292" mass="31386">MDTRKIGFTADGAAMEIGTEETGSGAAGTLLLLPALSSISTRTEMRPLMGRLAGADYRCVSTDWPGFGAAAKPRADWRPELLSQFLERFVAQMPTPLEAVVAAGHAGTYALHHLAARPADAKRLVLLAPTWRGPFPTMTGGTRPWFGRVRGAVDALGLGHLLYALNLSGPMVRRMARAHVYSDPAFVSEPARAREKRAVAKAPGARHGSVRFVTGALDRVASREAFLDLARRSGLPILLVLGEETPPRSRAEMEALAELPNVETVRLETGRLSVYEEFPEPVAAAVLAFLGR</sequence>
<reference evidence="1" key="1">
    <citation type="submission" date="2022-11" db="EMBL/GenBank/DDBJ databases">
        <title>beta-Carotene-producing bacterium, Jeongeuplla avenae sp. nov., alleviates the salt stress of Arabidopsis seedlings.</title>
        <authorList>
            <person name="Jiang L."/>
            <person name="Lee J."/>
        </authorList>
    </citation>
    <scope>NUCLEOTIDE SEQUENCE</scope>
    <source>
        <strain evidence="1">DY_R2A_6</strain>
    </source>
</reference>
<keyword evidence="2" id="KW-1185">Reference proteome</keyword>
<keyword evidence="1" id="KW-0378">Hydrolase</keyword>
<protein>
    <submittedName>
        <fullName evidence="1">Alpha/beta hydrolase</fullName>
    </submittedName>
</protein>
<accession>A0ACD4NQM3</accession>